<dbReference type="RefSeq" id="WP_011422200.1">
    <property type="nucleotide sequence ID" value="NC_007760.1"/>
</dbReference>
<sequence length="249" mass="26065">MTACPSDLRLEGLLLAPDGADAAHVTACPACQERLAEMRAQGEAFAREVYPATVDAVLASVRSAPVRGAPGPRPAPRLRWLRFAVPLAAAAAAALFLLVRLRPAPTVELSVFVKDAARAAPVADGEPVPASAALRFEVHPSSPCCLWILSVDPSGNIARLYPPKGDKASEELIHPAEPHALPTTAVLDGRAGPARIFAVCTKAPVPWPALKDAAAKKLEKGDDAVRQLRAISGLPRGSAQTSVLIEKRG</sequence>
<evidence type="ECO:0000313" key="1">
    <source>
        <dbReference type="EMBL" id="ABC82918.1"/>
    </source>
</evidence>
<dbReference type="EMBL" id="CP000251">
    <property type="protein sequence ID" value="ABC82918.1"/>
    <property type="molecule type" value="Genomic_DNA"/>
</dbReference>
<organism evidence="1 2">
    <name type="scientific">Anaeromyxobacter dehalogenans (strain 2CP-C)</name>
    <dbReference type="NCBI Taxonomy" id="290397"/>
    <lineage>
        <taxon>Bacteria</taxon>
        <taxon>Pseudomonadati</taxon>
        <taxon>Myxococcota</taxon>
        <taxon>Myxococcia</taxon>
        <taxon>Myxococcales</taxon>
        <taxon>Cystobacterineae</taxon>
        <taxon>Anaeromyxobacteraceae</taxon>
        <taxon>Anaeromyxobacter</taxon>
    </lineage>
</organism>
<reference evidence="1 2" key="1">
    <citation type="submission" date="2006-01" db="EMBL/GenBank/DDBJ databases">
        <title>Complete sequence of Anaeromyxobacter dehalogenans 2CP-C.</title>
        <authorList>
            <consortium name="US DOE Joint Genome Institute"/>
            <person name="Copeland A."/>
            <person name="Lucas S."/>
            <person name="Lapidus A."/>
            <person name="Barry K."/>
            <person name="Detter J.C."/>
            <person name="Glavina T."/>
            <person name="Hammon N."/>
            <person name="Israni S."/>
            <person name="Pitluck S."/>
            <person name="Brettin T."/>
            <person name="Bruce D."/>
            <person name="Han C."/>
            <person name="Tapia R."/>
            <person name="Gilna P."/>
            <person name="Kiss H."/>
            <person name="Schmutz J."/>
            <person name="Larimer F."/>
            <person name="Land M."/>
            <person name="Kyrpides N."/>
            <person name="Anderson I."/>
            <person name="Sanford R.A."/>
            <person name="Ritalahti K.M."/>
            <person name="Thomas H.S."/>
            <person name="Kirby J.R."/>
            <person name="Zhulin I.B."/>
            <person name="Loeffler F.E."/>
            <person name="Richardson P."/>
        </authorList>
    </citation>
    <scope>NUCLEOTIDE SEQUENCE [LARGE SCALE GENOMIC DNA]</scope>
    <source>
        <strain evidence="1 2">2CP-C</strain>
    </source>
</reference>
<dbReference type="KEGG" id="ade:Adeh_3149"/>
<proteinExistence type="predicted"/>
<dbReference type="Proteomes" id="UP000001935">
    <property type="component" value="Chromosome"/>
</dbReference>
<dbReference type="HOGENOM" id="CLU_097513_0_0_7"/>
<dbReference type="AlphaFoldDB" id="Q2IEA7"/>
<dbReference type="STRING" id="290397.Adeh_3149"/>
<protein>
    <submittedName>
        <fullName evidence="1">Uncharacterized protein</fullName>
    </submittedName>
</protein>
<dbReference type="OrthoDB" id="5525150at2"/>
<accession>Q2IEA7</accession>
<gene>
    <name evidence="1" type="ordered locus">Adeh_3149</name>
</gene>
<name>Q2IEA7_ANADE</name>
<evidence type="ECO:0000313" key="2">
    <source>
        <dbReference type="Proteomes" id="UP000001935"/>
    </source>
</evidence>